<feature type="domain" description="Ig-like" evidence="3">
    <location>
        <begin position="36"/>
        <end position="122"/>
    </location>
</feature>
<dbReference type="Proteomes" id="UP000694548">
    <property type="component" value="Chromosome sgr01"/>
</dbReference>
<dbReference type="AlphaFoldDB" id="A0A8C6K2Y7"/>
<dbReference type="GO" id="GO:0007156">
    <property type="term" value="P:homophilic cell adhesion via plasma membrane adhesion molecules"/>
    <property type="evidence" value="ECO:0007669"/>
    <property type="project" value="TreeGrafter"/>
</dbReference>
<dbReference type="InterPro" id="IPR013783">
    <property type="entry name" value="Ig-like_fold"/>
</dbReference>
<reference evidence="4" key="1">
    <citation type="submission" date="2014-08" db="EMBL/GenBank/DDBJ databases">
        <authorList>
            <person name="Senf B."/>
            <person name="Petzold A."/>
            <person name="Downie B.R."/>
            <person name="Koch P."/>
            <person name="Platzer M."/>
        </authorList>
    </citation>
    <scope>NUCLEOTIDE SEQUENCE [LARGE SCALE GENOMIC DNA]</scope>
    <source>
        <strain evidence="4">GRZ</strain>
    </source>
</reference>
<dbReference type="InterPro" id="IPR036179">
    <property type="entry name" value="Ig-like_dom_sf"/>
</dbReference>
<name>A0A8C6K2Y7_NOTFU</name>
<keyword evidence="5" id="KW-1185">Reference proteome</keyword>
<reference evidence="4" key="3">
    <citation type="submission" date="2025-09" db="UniProtKB">
        <authorList>
            <consortium name="Ensembl"/>
        </authorList>
    </citation>
    <scope>IDENTIFICATION</scope>
</reference>
<dbReference type="Ensembl" id="ENSNFUT00015000043.1">
    <property type="protein sequence ID" value="ENSNFUP00015000018.1"/>
    <property type="gene ID" value="ENSNFUG00015000041.1"/>
</dbReference>
<dbReference type="GeneTree" id="ENSGT00940000159942"/>
<evidence type="ECO:0000256" key="1">
    <source>
        <dbReference type="ARBA" id="ARBA00022729"/>
    </source>
</evidence>
<dbReference type="PANTHER" id="PTHR45080">
    <property type="entry name" value="CONTACTIN 5"/>
    <property type="match status" value="1"/>
</dbReference>
<dbReference type="FunFam" id="2.60.40.10:FF:001306">
    <property type="entry name" value="Matrix remodeling associated 5"/>
    <property type="match status" value="1"/>
</dbReference>
<dbReference type="SMART" id="SM00409">
    <property type="entry name" value="IG"/>
    <property type="match status" value="2"/>
</dbReference>
<dbReference type="InterPro" id="IPR003598">
    <property type="entry name" value="Ig_sub2"/>
</dbReference>
<evidence type="ECO:0000313" key="5">
    <source>
        <dbReference type="Proteomes" id="UP000694548"/>
    </source>
</evidence>
<accession>A0A8C6K2Y7</accession>
<dbReference type="InterPro" id="IPR050958">
    <property type="entry name" value="Cell_Adh-Cytoskel_Orgn"/>
</dbReference>
<keyword evidence="1" id="KW-0732">Signal</keyword>
<dbReference type="GO" id="GO:0005886">
    <property type="term" value="C:plasma membrane"/>
    <property type="evidence" value="ECO:0007669"/>
    <property type="project" value="TreeGrafter"/>
</dbReference>
<dbReference type="InterPro" id="IPR007110">
    <property type="entry name" value="Ig-like_dom"/>
</dbReference>
<organism evidence="4 5">
    <name type="scientific">Nothobranchius furzeri</name>
    <name type="common">Turquoise killifish</name>
    <dbReference type="NCBI Taxonomy" id="105023"/>
    <lineage>
        <taxon>Eukaryota</taxon>
        <taxon>Metazoa</taxon>
        <taxon>Chordata</taxon>
        <taxon>Craniata</taxon>
        <taxon>Vertebrata</taxon>
        <taxon>Euteleostomi</taxon>
        <taxon>Actinopterygii</taxon>
        <taxon>Neopterygii</taxon>
        <taxon>Teleostei</taxon>
        <taxon>Neoteleostei</taxon>
        <taxon>Acanthomorphata</taxon>
        <taxon>Ovalentaria</taxon>
        <taxon>Atherinomorphae</taxon>
        <taxon>Cyprinodontiformes</taxon>
        <taxon>Nothobranchiidae</taxon>
        <taxon>Nothobranchius</taxon>
    </lineage>
</organism>
<protein>
    <recommendedName>
        <fullName evidence="3">Ig-like domain-containing protein</fullName>
    </recommendedName>
</protein>
<keyword evidence="2" id="KW-1015">Disulfide bond</keyword>
<evidence type="ECO:0000313" key="4">
    <source>
        <dbReference type="Ensembl" id="ENSNFUP00015000018.1"/>
    </source>
</evidence>
<evidence type="ECO:0000256" key="2">
    <source>
        <dbReference type="ARBA" id="ARBA00023157"/>
    </source>
</evidence>
<dbReference type="PROSITE" id="PS50835">
    <property type="entry name" value="IG_LIKE"/>
    <property type="match status" value="2"/>
</dbReference>
<dbReference type="SMART" id="SM00408">
    <property type="entry name" value="IGc2"/>
    <property type="match status" value="2"/>
</dbReference>
<dbReference type="GO" id="GO:0008046">
    <property type="term" value="F:axon guidance receptor activity"/>
    <property type="evidence" value="ECO:0007669"/>
    <property type="project" value="TreeGrafter"/>
</dbReference>
<dbReference type="SUPFAM" id="SSF48726">
    <property type="entry name" value="Immunoglobulin"/>
    <property type="match status" value="3"/>
</dbReference>
<proteinExistence type="predicted"/>
<feature type="domain" description="Ig-like" evidence="3">
    <location>
        <begin position="129"/>
        <end position="200"/>
    </location>
</feature>
<dbReference type="InterPro" id="IPR013098">
    <property type="entry name" value="Ig_I-set"/>
</dbReference>
<reference evidence="4" key="2">
    <citation type="submission" date="2025-08" db="UniProtKB">
        <authorList>
            <consortium name="Ensembl"/>
        </authorList>
    </citation>
    <scope>IDENTIFICATION</scope>
</reference>
<evidence type="ECO:0000259" key="3">
    <source>
        <dbReference type="PROSITE" id="PS50835"/>
    </source>
</evidence>
<dbReference type="InterPro" id="IPR003599">
    <property type="entry name" value="Ig_sub"/>
</dbReference>
<dbReference type="GO" id="GO:0043025">
    <property type="term" value="C:neuronal cell body"/>
    <property type="evidence" value="ECO:0007669"/>
    <property type="project" value="TreeGrafter"/>
</dbReference>
<dbReference type="PANTHER" id="PTHR45080:SF8">
    <property type="entry name" value="IG-LIKE DOMAIN-CONTAINING PROTEIN"/>
    <property type="match status" value="1"/>
</dbReference>
<dbReference type="GO" id="GO:0030424">
    <property type="term" value="C:axon"/>
    <property type="evidence" value="ECO:0007669"/>
    <property type="project" value="TreeGrafter"/>
</dbReference>
<dbReference type="Gene3D" id="2.60.40.10">
    <property type="entry name" value="Immunoglobulins"/>
    <property type="match status" value="3"/>
</dbReference>
<sequence length="236" mass="26040">MTAMGKKDEGDYTCHATNKLGKDEKKVRVKVEPNAPQIEKSQSTMTVKLEESAKLSCQAIGEPKPRIVWISPRKDVIQVSSDKYQILEDGTLVINRLTLADEGKYACVARNAAGDDVKNTIVKAEPQEPFIDGVKGKSTTKLLGVSYQTAHLDCKVKGKPEPKVWWITPYGHSLTDEGIYKCFAKNHLGEASLSVELEVAPLAEKPSFYIPNIEILPIKQDVGQLVLECSARTSKK</sequence>
<dbReference type="Pfam" id="PF07679">
    <property type="entry name" value="I-set"/>
    <property type="match status" value="2"/>
</dbReference>
<dbReference type="GO" id="GO:0050808">
    <property type="term" value="P:synapse organization"/>
    <property type="evidence" value="ECO:0007669"/>
    <property type="project" value="TreeGrafter"/>
</dbReference>